<feature type="domain" description="BioF2-like acetyltransferase" evidence="1">
    <location>
        <begin position="144"/>
        <end position="285"/>
    </location>
</feature>
<dbReference type="SUPFAM" id="SSF55729">
    <property type="entry name" value="Acyl-CoA N-acyltransferases (Nat)"/>
    <property type="match status" value="1"/>
</dbReference>
<sequence length="373" mass="43065">MTGKNISIACYDNEVPPFVEAEMDSLYGNIFSSLVEFRVYGWVMGTTSTYVVHADGQIITLLLFKREQGMVRVLNETICVGSADMQRFADFIFKRYRDVQAISFKAIETDIGNVDFPYQRFNHLEDITLSLPSSAEAYLAGLGKNTRRNIKRYTDRLIRTFPSCRFEVFEGAGIREEHVRTLIEFNRERMADKNIVSVIDEEETRRIICLVRSCGLVGIVTIDGRIAAGALSYRAGSNYFLNVLAHAPCYDEYWLGFLCCYRTICECIARRGREFHFLWGRYEYKFALGAVQRDLDNVTVYRSWVQVVRHVNLAWHEARQGYARQAKVWLKYSNTGTSRRMLRLVGHIRDAKRAMQHVTRGRKSAMLQSTSDH</sequence>
<evidence type="ECO:0000313" key="3">
    <source>
        <dbReference type="Proteomes" id="UP000265955"/>
    </source>
</evidence>
<evidence type="ECO:0000313" key="2">
    <source>
        <dbReference type="EMBL" id="RJG00018.1"/>
    </source>
</evidence>
<name>A0A3A3FUZ0_9BURK</name>
<dbReference type="AlphaFoldDB" id="A0A3A3FUZ0"/>
<dbReference type="GO" id="GO:0016740">
    <property type="term" value="F:transferase activity"/>
    <property type="evidence" value="ECO:0007669"/>
    <property type="project" value="UniProtKB-KW"/>
</dbReference>
<dbReference type="EMBL" id="QYUO01000001">
    <property type="protein sequence ID" value="RJG00018.1"/>
    <property type="molecule type" value="Genomic_DNA"/>
</dbReference>
<gene>
    <name evidence="2" type="ORF">D3871_07445</name>
</gene>
<dbReference type="InterPro" id="IPR038740">
    <property type="entry name" value="BioF2-like_GNAT_dom"/>
</dbReference>
<proteinExistence type="predicted"/>
<keyword evidence="2" id="KW-0808">Transferase</keyword>
<accession>A0A3A3FUZ0</accession>
<reference evidence="3" key="1">
    <citation type="submission" date="2018-09" db="EMBL/GenBank/DDBJ databases">
        <authorList>
            <person name="Zhu H."/>
        </authorList>
    </citation>
    <scope>NUCLEOTIDE SEQUENCE [LARGE SCALE GENOMIC DNA]</scope>
    <source>
        <strain evidence="3">K1R23-30</strain>
    </source>
</reference>
<dbReference type="InterPro" id="IPR016181">
    <property type="entry name" value="Acyl_CoA_acyltransferase"/>
</dbReference>
<dbReference type="Proteomes" id="UP000265955">
    <property type="component" value="Unassembled WGS sequence"/>
</dbReference>
<comment type="caution">
    <text evidence="2">The sequence shown here is derived from an EMBL/GenBank/DDBJ whole genome shotgun (WGS) entry which is preliminary data.</text>
</comment>
<dbReference type="OrthoDB" id="8767993at2"/>
<dbReference type="Pfam" id="PF13480">
    <property type="entry name" value="Acetyltransf_6"/>
    <property type="match status" value="1"/>
</dbReference>
<dbReference type="Gene3D" id="3.40.630.30">
    <property type="match status" value="1"/>
</dbReference>
<protein>
    <submittedName>
        <fullName evidence="2">GNAT family N-acetyltransferase</fullName>
    </submittedName>
</protein>
<evidence type="ECO:0000259" key="1">
    <source>
        <dbReference type="Pfam" id="PF13480"/>
    </source>
</evidence>
<keyword evidence="3" id="KW-1185">Reference proteome</keyword>
<organism evidence="2 3">
    <name type="scientific">Noviherbaspirillum saxi</name>
    <dbReference type="NCBI Taxonomy" id="2320863"/>
    <lineage>
        <taxon>Bacteria</taxon>
        <taxon>Pseudomonadati</taxon>
        <taxon>Pseudomonadota</taxon>
        <taxon>Betaproteobacteria</taxon>
        <taxon>Burkholderiales</taxon>
        <taxon>Oxalobacteraceae</taxon>
        <taxon>Noviherbaspirillum</taxon>
    </lineage>
</organism>